<accession>A0ABQ8RZR5</accession>
<evidence type="ECO:0000313" key="4">
    <source>
        <dbReference type="Proteomes" id="UP001148838"/>
    </source>
</evidence>
<evidence type="ECO:0000256" key="1">
    <source>
        <dbReference type="SAM" id="MobiDB-lite"/>
    </source>
</evidence>
<evidence type="ECO:0000259" key="2">
    <source>
        <dbReference type="Pfam" id="PF14529"/>
    </source>
</evidence>
<organism evidence="3 4">
    <name type="scientific">Periplaneta americana</name>
    <name type="common">American cockroach</name>
    <name type="synonym">Blatta americana</name>
    <dbReference type="NCBI Taxonomy" id="6978"/>
    <lineage>
        <taxon>Eukaryota</taxon>
        <taxon>Metazoa</taxon>
        <taxon>Ecdysozoa</taxon>
        <taxon>Arthropoda</taxon>
        <taxon>Hexapoda</taxon>
        <taxon>Insecta</taxon>
        <taxon>Pterygota</taxon>
        <taxon>Neoptera</taxon>
        <taxon>Polyneoptera</taxon>
        <taxon>Dictyoptera</taxon>
        <taxon>Blattodea</taxon>
        <taxon>Blattoidea</taxon>
        <taxon>Blattidae</taxon>
        <taxon>Blattinae</taxon>
        <taxon>Periplaneta</taxon>
    </lineage>
</organism>
<dbReference type="InterPro" id="IPR005135">
    <property type="entry name" value="Endo/exonuclease/phosphatase"/>
</dbReference>
<dbReference type="PANTHER" id="PTHR33273">
    <property type="entry name" value="DOMAIN-CONTAINING PROTEIN, PUTATIVE-RELATED"/>
    <property type="match status" value="1"/>
</dbReference>
<feature type="compositionally biased region" description="Basic and acidic residues" evidence="1">
    <location>
        <begin position="17"/>
        <end position="50"/>
    </location>
</feature>
<dbReference type="Pfam" id="PF14529">
    <property type="entry name" value="Exo_endo_phos_2"/>
    <property type="match status" value="1"/>
</dbReference>
<proteinExistence type="predicted"/>
<feature type="compositionally biased region" description="Basic and acidic residues" evidence="1">
    <location>
        <begin position="102"/>
        <end position="113"/>
    </location>
</feature>
<reference evidence="3 4" key="1">
    <citation type="journal article" date="2022" name="Allergy">
        <title>Genome assembly and annotation of Periplaneta americana reveal a comprehensive cockroach allergen profile.</title>
        <authorList>
            <person name="Wang L."/>
            <person name="Xiong Q."/>
            <person name="Saelim N."/>
            <person name="Wang L."/>
            <person name="Nong W."/>
            <person name="Wan A.T."/>
            <person name="Shi M."/>
            <person name="Liu X."/>
            <person name="Cao Q."/>
            <person name="Hui J.H.L."/>
            <person name="Sookrung N."/>
            <person name="Leung T.F."/>
            <person name="Tungtrongchitr A."/>
            <person name="Tsui S.K.W."/>
        </authorList>
    </citation>
    <scope>NUCLEOTIDE SEQUENCE [LARGE SCALE GENOMIC DNA]</scope>
    <source>
        <strain evidence="3">PWHHKU_190912</strain>
    </source>
</reference>
<comment type="caution">
    <text evidence="3">The sequence shown here is derived from an EMBL/GenBank/DDBJ whole genome shotgun (WGS) entry which is preliminary data.</text>
</comment>
<feature type="region of interest" description="Disordered" evidence="1">
    <location>
        <begin position="84"/>
        <end position="113"/>
    </location>
</feature>
<feature type="domain" description="Endonuclease/exonuclease/phosphatase" evidence="2">
    <location>
        <begin position="205"/>
        <end position="311"/>
    </location>
</feature>
<dbReference type="EMBL" id="JAJSOF020000038">
    <property type="protein sequence ID" value="KAJ4427120.1"/>
    <property type="molecule type" value="Genomic_DNA"/>
</dbReference>
<name>A0ABQ8RZR5_PERAM</name>
<dbReference type="Proteomes" id="UP001148838">
    <property type="component" value="Unassembled WGS sequence"/>
</dbReference>
<protein>
    <recommendedName>
        <fullName evidence="2">Endonuclease/exonuclease/phosphatase domain-containing protein</fullName>
    </recommendedName>
</protein>
<dbReference type="Gene3D" id="3.60.10.10">
    <property type="entry name" value="Endonuclease/exonuclease/phosphatase"/>
    <property type="match status" value="1"/>
</dbReference>
<sequence>MSPGSNTESYPAFAHIGLRENPEKTSTRTEDLGETKTKRRGETLLPKDGDFGNATGRKSSPPSTNHVHKVIIYASLSWHRDASHRRQRWERSVDSSKPSRLGPKDPLTKDSQDKKTELAKVLFTKQVDVFGIMEANICNNQKKYFSIKGYTTYLLLKGRQIASGMLIGVRNNLTSNFKIMKEMNETDKIEIAYLDLWRSKEHFSIYFVYNPPNNSPDLNIFDISHKTIIMGDFNAHSKLWGYRNQNTAGKAMEDWLNTNELELVFNRDQEATYMHHTGSTFNPDLLLVASNIAERTHCEIYESLGSDHRVVIASIKVKAKPPKVHCKKSWNFKKLTGRDTKVNWKTDYQTRSKSNIAHQTPLITIYAKF</sequence>
<dbReference type="InterPro" id="IPR036691">
    <property type="entry name" value="Endo/exonu/phosph_ase_sf"/>
</dbReference>
<evidence type="ECO:0000313" key="3">
    <source>
        <dbReference type="EMBL" id="KAJ4427120.1"/>
    </source>
</evidence>
<feature type="region of interest" description="Disordered" evidence="1">
    <location>
        <begin position="1"/>
        <end position="66"/>
    </location>
</feature>
<dbReference type="SUPFAM" id="SSF56219">
    <property type="entry name" value="DNase I-like"/>
    <property type="match status" value="1"/>
</dbReference>
<gene>
    <name evidence="3" type="ORF">ANN_24736</name>
</gene>
<feature type="compositionally biased region" description="Polar residues" evidence="1">
    <location>
        <begin position="56"/>
        <end position="65"/>
    </location>
</feature>
<dbReference type="PANTHER" id="PTHR33273:SF4">
    <property type="entry name" value="ENDONUCLEASE_EXONUCLEASE_PHOSPHATASE DOMAIN-CONTAINING PROTEIN"/>
    <property type="match status" value="1"/>
</dbReference>
<keyword evidence="4" id="KW-1185">Reference proteome</keyword>